<evidence type="ECO:0000256" key="1">
    <source>
        <dbReference type="ARBA" id="ARBA00004496"/>
    </source>
</evidence>
<evidence type="ECO:0000313" key="21">
    <source>
        <dbReference type="Proteomes" id="UP000006001"/>
    </source>
</evidence>
<comment type="catalytic activity">
    <reaction evidence="14 15">
        <text>tRNA(Phe) + L-phenylalanine + ATP = L-phenylalanyl-tRNA(Phe) + AMP + diphosphate + H(+)</text>
        <dbReference type="Rhea" id="RHEA:19413"/>
        <dbReference type="Rhea" id="RHEA-COMP:9668"/>
        <dbReference type="Rhea" id="RHEA-COMP:9699"/>
        <dbReference type="ChEBI" id="CHEBI:15378"/>
        <dbReference type="ChEBI" id="CHEBI:30616"/>
        <dbReference type="ChEBI" id="CHEBI:33019"/>
        <dbReference type="ChEBI" id="CHEBI:58095"/>
        <dbReference type="ChEBI" id="CHEBI:78442"/>
        <dbReference type="ChEBI" id="CHEBI:78531"/>
        <dbReference type="ChEBI" id="CHEBI:456215"/>
        <dbReference type="EC" id="6.1.1.20"/>
    </reaction>
</comment>
<reference evidence="20" key="1">
    <citation type="submission" date="2009-10" db="EMBL/GenBank/DDBJ databases">
        <authorList>
            <person name="Weinstock G."/>
            <person name="Sodergren E."/>
            <person name="Clifton S."/>
            <person name="Fulton L."/>
            <person name="Fulton B."/>
            <person name="Courtney L."/>
            <person name="Fronick C."/>
            <person name="Harrison M."/>
            <person name="Strong C."/>
            <person name="Farmer C."/>
            <person name="Delahaunty K."/>
            <person name="Markovic C."/>
            <person name="Hall O."/>
            <person name="Minx P."/>
            <person name="Tomlinson C."/>
            <person name="Mitreva M."/>
            <person name="Nelson J."/>
            <person name="Hou S."/>
            <person name="Wollam A."/>
            <person name="Pepin K.H."/>
            <person name="Johnson M."/>
            <person name="Bhonagiri V."/>
            <person name="Nash W.E."/>
            <person name="Warren W."/>
            <person name="Chinwalla A."/>
            <person name="Mardis E.R."/>
            <person name="Wilson R.K."/>
        </authorList>
    </citation>
    <scope>NUCLEOTIDE SEQUENCE [LARGE SCALE GENOMIC DNA]</scope>
    <source>
        <strain evidence="20">ATCC 700122</strain>
    </source>
</reference>
<dbReference type="GO" id="GO:0000287">
    <property type="term" value="F:magnesium ion binding"/>
    <property type="evidence" value="ECO:0007669"/>
    <property type="project" value="UniProtKB-UniRule"/>
</dbReference>
<dbReference type="SUPFAM" id="SSF54991">
    <property type="entry name" value="Anticodon-binding domain of PheRS"/>
    <property type="match status" value="1"/>
</dbReference>
<dbReference type="CDD" id="cd02796">
    <property type="entry name" value="tRNA_bind_bactPheRS"/>
    <property type="match status" value="1"/>
</dbReference>
<dbReference type="EMBL" id="ACUX02000019">
    <property type="protein sequence ID" value="EEZ60327.1"/>
    <property type="molecule type" value="Genomic_DNA"/>
</dbReference>
<dbReference type="Gene3D" id="2.40.50.140">
    <property type="entry name" value="Nucleic acid-binding proteins"/>
    <property type="match status" value="1"/>
</dbReference>
<evidence type="ECO:0000256" key="16">
    <source>
        <dbReference type="PROSITE-ProRule" id="PRU00209"/>
    </source>
</evidence>
<name>D0WIX9_SLAES</name>
<dbReference type="GO" id="GO:0009328">
    <property type="term" value="C:phenylalanine-tRNA ligase complex"/>
    <property type="evidence" value="ECO:0007669"/>
    <property type="project" value="TreeGrafter"/>
</dbReference>
<dbReference type="Gene3D" id="3.30.930.10">
    <property type="entry name" value="Bira Bifunctional Protein, Domain 2"/>
    <property type="match status" value="1"/>
</dbReference>
<dbReference type="PROSITE" id="PS51447">
    <property type="entry name" value="FDX_ACB"/>
    <property type="match status" value="1"/>
</dbReference>
<evidence type="ECO:0000256" key="9">
    <source>
        <dbReference type="ARBA" id="ARBA00022840"/>
    </source>
</evidence>
<keyword evidence="10 15" id="KW-0460">Magnesium</keyword>
<dbReference type="InterPro" id="IPR033714">
    <property type="entry name" value="tRNA_bind_bactPheRS"/>
</dbReference>
<dbReference type="InterPro" id="IPR020825">
    <property type="entry name" value="Phe-tRNA_synthase-like_B3/B4"/>
</dbReference>
<evidence type="ECO:0000256" key="13">
    <source>
        <dbReference type="ARBA" id="ARBA00023146"/>
    </source>
</evidence>
<organism evidence="20 21">
    <name type="scientific">Slackia exigua (strain ATCC 700122 / DSM 15923 / CIP 105133 / JCM 11022 / KCTC 5966 / S-7)</name>
    <dbReference type="NCBI Taxonomy" id="649764"/>
    <lineage>
        <taxon>Bacteria</taxon>
        <taxon>Bacillati</taxon>
        <taxon>Actinomycetota</taxon>
        <taxon>Coriobacteriia</taxon>
        <taxon>Eggerthellales</taxon>
        <taxon>Eggerthellaceae</taxon>
        <taxon>Slackia</taxon>
    </lineage>
</organism>
<dbReference type="SUPFAM" id="SSF56037">
    <property type="entry name" value="PheT/TilS domain"/>
    <property type="match status" value="1"/>
</dbReference>
<keyword evidence="5 16" id="KW-0820">tRNA-binding</keyword>
<dbReference type="InterPro" id="IPR009061">
    <property type="entry name" value="DNA-bd_dom_put_sf"/>
</dbReference>
<dbReference type="Pfam" id="PF03147">
    <property type="entry name" value="FDX-ACB"/>
    <property type="match status" value="1"/>
</dbReference>
<dbReference type="InterPro" id="IPR005121">
    <property type="entry name" value="Fdx_antiC-bd"/>
</dbReference>
<dbReference type="NCBIfam" id="TIGR00472">
    <property type="entry name" value="pheT_bact"/>
    <property type="match status" value="1"/>
</dbReference>
<evidence type="ECO:0000256" key="3">
    <source>
        <dbReference type="ARBA" id="ARBA00011209"/>
    </source>
</evidence>
<dbReference type="PANTHER" id="PTHR10947:SF0">
    <property type="entry name" value="PHENYLALANINE--TRNA LIGASE BETA SUBUNIT"/>
    <property type="match status" value="1"/>
</dbReference>
<dbReference type="OrthoDB" id="9805455at2"/>
<dbReference type="GO" id="GO:0004826">
    <property type="term" value="F:phenylalanine-tRNA ligase activity"/>
    <property type="evidence" value="ECO:0007669"/>
    <property type="project" value="UniProtKB-UniRule"/>
</dbReference>
<dbReference type="HOGENOM" id="CLU_016891_0_0_11"/>
<keyword evidence="21" id="KW-1185">Reference proteome</keyword>
<keyword evidence="7 15" id="KW-0479">Metal-binding</keyword>
<dbReference type="InterPro" id="IPR012340">
    <property type="entry name" value="NA-bd_OB-fold"/>
</dbReference>
<dbReference type="Gene3D" id="3.30.70.380">
    <property type="entry name" value="Ferrodoxin-fold anticodon-binding domain"/>
    <property type="match status" value="1"/>
</dbReference>
<dbReference type="STRING" id="649764.HMPREF0762_01804"/>
<comment type="subunit">
    <text evidence="3 15">Tetramer of two alpha and two beta subunits.</text>
</comment>
<keyword evidence="9 15" id="KW-0067">ATP-binding</keyword>
<dbReference type="eggNOG" id="COG0072">
    <property type="taxonomic scope" value="Bacteria"/>
</dbReference>
<dbReference type="HAMAP" id="MF_00283">
    <property type="entry name" value="Phe_tRNA_synth_beta1"/>
    <property type="match status" value="1"/>
</dbReference>
<evidence type="ECO:0000256" key="6">
    <source>
        <dbReference type="ARBA" id="ARBA00022598"/>
    </source>
</evidence>
<dbReference type="CDD" id="cd00769">
    <property type="entry name" value="PheRS_beta_core"/>
    <property type="match status" value="1"/>
</dbReference>
<evidence type="ECO:0000256" key="15">
    <source>
        <dbReference type="HAMAP-Rule" id="MF_00283"/>
    </source>
</evidence>
<dbReference type="GO" id="GO:0006432">
    <property type="term" value="P:phenylalanyl-tRNA aminoacylation"/>
    <property type="evidence" value="ECO:0007669"/>
    <property type="project" value="UniProtKB-UniRule"/>
</dbReference>
<comment type="caution">
    <text evidence="20">The sequence shown here is derived from an EMBL/GenBank/DDBJ whole genome shotgun (WGS) entry which is preliminary data.</text>
</comment>
<dbReference type="FunFam" id="3.30.70.380:FF:000001">
    <property type="entry name" value="Phenylalanine--tRNA ligase beta subunit"/>
    <property type="match status" value="1"/>
</dbReference>
<keyword evidence="11 16" id="KW-0694">RNA-binding</keyword>
<feature type="binding site" evidence="15">
    <location>
        <position position="476"/>
    </location>
    <ligand>
        <name>Mg(2+)</name>
        <dbReference type="ChEBI" id="CHEBI:18420"/>
        <note>shared with alpha subunit</note>
    </ligand>
</feature>
<dbReference type="SMART" id="SM00896">
    <property type="entry name" value="FDX-ACB"/>
    <property type="match status" value="1"/>
</dbReference>
<dbReference type="PROSITE" id="PS51483">
    <property type="entry name" value="B5"/>
    <property type="match status" value="1"/>
</dbReference>
<gene>
    <name evidence="15 20" type="primary">pheT</name>
    <name evidence="20" type="ORF">HMPREF0762_01804</name>
</gene>
<evidence type="ECO:0000256" key="11">
    <source>
        <dbReference type="ARBA" id="ARBA00022884"/>
    </source>
</evidence>
<evidence type="ECO:0000259" key="17">
    <source>
        <dbReference type="PROSITE" id="PS50886"/>
    </source>
</evidence>
<dbReference type="InterPro" id="IPR045060">
    <property type="entry name" value="Phe-tRNA-ligase_IIc_bsu"/>
</dbReference>
<evidence type="ECO:0000256" key="2">
    <source>
        <dbReference type="ARBA" id="ARBA00008653"/>
    </source>
</evidence>
<dbReference type="EC" id="6.1.1.20" evidence="15"/>
<keyword evidence="13 15" id="KW-0030">Aminoacyl-tRNA synthetase</keyword>
<dbReference type="Proteomes" id="UP000006001">
    <property type="component" value="Unassembled WGS sequence"/>
</dbReference>
<comment type="subcellular location">
    <subcellularLocation>
        <location evidence="1 15">Cytoplasm</location>
    </subcellularLocation>
</comment>
<evidence type="ECO:0000256" key="5">
    <source>
        <dbReference type="ARBA" id="ARBA00022555"/>
    </source>
</evidence>
<dbReference type="InterPro" id="IPR045864">
    <property type="entry name" value="aa-tRNA-synth_II/BPL/LPL"/>
</dbReference>
<dbReference type="InterPro" id="IPR004532">
    <property type="entry name" value="Phe-tRNA-ligase_IIc_bsu_bact"/>
</dbReference>
<dbReference type="Pfam" id="PF03483">
    <property type="entry name" value="B3_4"/>
    <property type="match status" value="1"/>
</dbReference>
<keyword evidence="8 15" id="KW-0547">Nucleotide-binding</keyword>
<sequence length="818" mass="88651">MKISLKWLSEYVEVPSDVQAFCDRLDLTGTGVEGVERLGDAFDHIVTGRVISKDAHPDSDHMWVCQVDVGEANLGADGAPEPLQIVCGAQNFNAGDHIVVALVGAELPGGIKIKKSRLRGVASCGMNCSARELGFGSDHTGIMILPEDAPVGVPFAEYQGVTDTVLDLEITPNRPDSLSVVGFAREVGAMYDVDFRMPERALQESDERIDGQVSVEVTDAALSPRYTARLIRGVKVGPSPDWLAERLAAIGQRSINNVVDVTNYVLFELGQPLHTFDFDALDLEDGAARIIVRAAHAGEKLTTLDGEERVLTPDMTVIATPKRAVALAGVMGGLDSEVTEDTVNILLEAATFSPAHTSRTSRNLGLMSDSSIRYERRVDDAGIDERSDYAAALIAEVAGGTVCAGRVDVWAHADAQALVLPFRVERFQKMMGAAIPVDFITRSLTRLGCTVSAGDAEGVLRVTVPTFRPDLEREIDLYEEVLRLYGMDRIESTLPAGRGRVGVRTRRQECERIVHRAMTASGLNETMTYSFAGGDDLELLRMREEGMGEAAELINPMNADHAFMRRSIVPGLLRSVAYNQSHGVADIQLYEVGTVFFAHEGSKKPREKRRVAGVLAGAMGPKAWNAEPAAFDFFDGKGVLENVARELALPKVKFKALGADEATHLQPGRAAVMMSGGDVIGWVGEIHPLAVEAYGAKAPVVAFELDADALERDMRPARDYVDVPQFPGVQRDIAFVVDEGVSDEKLMQCMKSAGGALLEGARLFDVYRDDEHVGPGKKSMAYALTYRAADRTLTSDEVDKAHEKLRAKVCRATGAEVR</sequence>
<dbReference type="AlphaFoldDB" id="D0WIX9"/>
<comment type="cofactor">
    <cofactor evidence="15">
        <name>Mg(2+)</name>
        <dbReference type="ChEBI" id="CHEBI:18420"/>
    </cofactor>
    <text evidence="15">Binds 2 magnesium ions per tetramer.</text>
</comment>
<evidence type="ECO:0000256" key="4">
    <source>
        <dbReference type="ARBA" id="ARBA00022490"/>
    </source>
</evidence>
<evidence type="ECO:0000256" key="10">
    <source>
        <dbReference type="ARBA" id="ARBA00022842"/>
    </source>
</evidence>
<feature type="binding site" evidence="15">
    <location>
        <position position="480"/>
    </location>
    <ligand>
        <name>Mg(2+)</name>
        <dbReference type="ChEBI" id="CHEBI:18420"/>
        <note>shared with alpha subunit</note>
    </ligand>
</feature>
<dbReference type="Pfam" id="PF03484">
    <property type="entry name" value="B5"/>
    <property type="match status" value="1"/>
</dbReference>
<dbReference type="SMART" id="SM00873">
    <property type="entry name" value="B3_4"/>
    <property type="match status" value="1"/>
</dbReference>
<dbReference type="InterPro" id="IPR005147">
    <property type="entry name" value="tRNA_synthase_B5-dom"/>
</dbReference>
<keyword evidence="6 15" id="KW-0436">Ligase</keyword>
<evidence type="ECO:0000256" key="14">
    <source>
        <dbReference type="ARBA" id="ARBA00049255"/>
    </source>
</evidence>
<dbReference type="Pfam" id="PF17759">
    <property type="entry name" value="tRNA_synthFbeta"/>
    <property type="match status" value="1"/>
</dbReference>
<evidence type="ECO:0000256" key="7">
    <source>
        <dbReference type="ARBA" id="ARBA00022723"/>
    </source>
</evidence>
<feature type="binding site" evidence="15">
    <location>
        <position position="479"/>
    </location>
    <ligand>
        <name>Mg(2+)</name>
        <dbReference type="ChEBI" id="CHEBI:18420"/>
        <note>shared with alpha subunit</note>
    </ligand>
</feature>
<dbReference type="GO" id="GO:0000049">
    <property type="term" value="F:tRNA binding"/>
    <property type="evidence" value="ECO:0007669"/>
    <property type="project" value="UniProtKB-UniRule"/>
</dbReference>
<dbReference type="SUPFAM" id="SSF46955">
    <property type="entry name" value="Putative DNA-binding domain"/>
    <property type="match status" value="1"/>
</dbReference>
<dbReference type="InterPro" id="IPR036690">
    <property type="entry name" value="Fdx_antiC-bd_sf"/>
</dbReference>
<evidence type="ECO:0000259" key="19">
    <source>
        <dbReference type="PROSITE" id="PS51483"/>
    </source>
</evidence>
<dbReference type="SUPFAM" id="SSF55681">
    <property type="entry name" value="Class II aaRS and biotin synthetases"/>
    <property type="match status" value="1"/>
</dbReference>
<accession>D0WIX9</accession>
<keyword evidence="4 15" id="KW-0963">Cytoplasm</keyword>
<evidence type="ECO:0000259" key="18">
    <source>
        <dbReference type="PROSITE" id="PS51447"/>
    </source>
</evidence>
<dbReference type="SMART" id="SM00874">
    <property type="entry name" value="B5"/>
    <property type="match status" value="1"/>
</dbReference>
<dbReference type="GeneID" id="85008141"/>
<dbReference type="PROSITE" id="PS50886">
    <property type="entry name" value="TRBD"/>
    <property type="match status" value="1"/>
</dbReference>
<protein>
    <recommendedName>
        <fullName evidence="15">Phenylalanine--tRNA ligase beta subunit</fullName>
        <ecNumber evidence="15">6.1.1.20</ecNumber>
    </recommendedName>
    <alternativeName>
        <fullName evidence="15">Phenylalanyl-tRNA synthetase beta subunit</fullName>
        <shortName evidence="15">PheRS</shortName>
    </alternativeName>
</protein>
<dbReference type="InterPro" id="IPR041616">
    <property type="entry name" value="PheRS_beta_core"/>
</dbReference>
<dbReference type="InterPro" id="IPR002547">
    <property type="entry name" value="tRNA-bd_dom"/>
</dbReference>
<dbReference type="Gene3D" id="3.50.40.10">
    <property type="entry name" value="Phenylalanyl-trna Synthetase, Chain B, domain 3"/>
    <property type="match status" value="1"/>
</dbReference>
<dbReference type="RefSeq" id="WP_006363085.1">
    <property type="nucleotide sequence ID" value="NZ_GG700631.1"/>
</dbReference>
<feature type="domain" description="B5" evidence="19">
    <location>
        <begin position="415"/>
        <end position="492"/>
    </location>
</feature>
<feature type="binding site" evidence="15">
    <location>
        <position position="470"/>
    </location>
    <ligand>
        <name>Mg(2+)</name>
        <dbReference type="ChEBI" id="CHEBI:18420"/>
        <note>shared with alpha subunit</note>
    </ligand>
</feature>
<dbReference type="InterPro" id="IPR005146">
    <property type="entry name" value="B3/B4_tRNA-bd"/>
</dbReference>
<dbReference type="PANTHER" id="PTHR10947">
    <property type="entry name" value="PHENYLALANYL-TRNA SYNTHETASE BETA CHAIN AND LEUCINE-RICH REPEAT-CONTAINING PROTEIN 47"/>
    <property type="match status" value="1"/>
</dbReference>
<evidence type="ECO:0000256" key="12">
    <source>
        <dbReference type="ARBA" id="ARBA00022917"/>
    </source>
</evidence>
<dbReference type="Gene3D" id="3.30.56.10">
    <property type="match status" value="2"/>
</dbReference>
<dbReference type="FunFam" id="2.40.50.140:FF:000045">
    <property type="entry name" value="Phenylalanine--tRNA ligase beta subunit"/>
    <property type="match status" value="1"/>
</dbReference>
<keyword evidence="12 15" id="KW-0648">Protein biosynthesis</keyword>
<proteinExistence type="inferred from homology"/>
<comment type="similarity">
    <text evidence="2 15">Belongs to the phenylalanyl-tRNA synthetase beta subunit family. Type 1 subfamily.</text>
</comment>
<evidence type="ECO:0000313" key="20">
    <source>
        <dbReference type="EMBL" id="EEZ60327.1"/>
    </source>
</evidence>
<dbReference type="GO" id="GO:0005524">
    <property type="term" value="F:ATP binding"/>
    <property type="evidence" value="ECO:0007669"/>
    <property type="project" value="UniProtKB-UniRule"/>
</dbReference>
<dbReference type="Pfam" id="PF01588">
    <property type="entry name" value="tRNA_bind"/>
    <property type="match status" value="1"/>
</dbReference>
<evidence type="ECO:0000256" key="8">
    <source>
        <dbReference type="ARBA" id="ARBA00022741"/>
    </source>
</evidence>
<feature type="domain" description="TRNA-binding" evidence="17">
    <location>
        <begin position="39"/>
        <end position="156"/>
    </location>
</feature>
<dbReference type="SUPFAM" id="SSF50249">
    <property type="entry name" value="Nucleic acid-binding proteins"/>
    <property type="match status" value="1"/>
</dbReference>
<feature type="domain" description="FDX-ACB" evidence="18">
    <location>
        <begin position="724"/>
        <end position="818"/>
    </location>
</feature>